<evidence type="ECO:0000313" key="2">
    <source>
        <dbReference type="Proteomes" id="UP000276133"/>
    </source>
</evidence>
<comment type="caution">
    <text evidence="1">The sequence shown here is derived from an EMBL/GenBank/DDBJ whole genome shotgun (WGS) entry which is preliminary data.</text>
</comment>
<evidence type="ECO:0000313" key="1">
    <source>
        <dbReference type="EMBL" id="RNA10329.1"/>
    </source>
</evidence>
<gene>
    <name evidence="1" type="ORF">BpHYR1_045681</name>
</gene>
<sequence length="64" mass="7181">MILQNSEIYLQISENITVLSLSHKNFSQSLRLPQKFLSIPGSSGPVERIFVLNLVTLTDHIGQD</sequence>
<dbReference type="Proteomes" id="UP000276133">
    <property type="component" value="Unassembled WGS sequence"/>
</dbReference>
<proteinExistence type="predicted"/>
<name>A0A3M7QGB7_BRAPC</name>
<protein>
    <submittedName>
        <fullName evidence="1">Uncharacterized protein</fullName>
    </submittedName>
</protein>
<dbReference type="EMBL" id="REGN01006236">
    <property type="protein sequence ID" value="RNA10329.1"/>
    <property type="molecule type" value="Genomic_DNA"/>
</dbReference>
<reference evidence="1 2" key="1">
    <citation type="journal article" date="2018" name="Sci. Rep.">
        <title>Genomic signatures of local adaptation to the degree of environmental predictability in rotifers.</title>
        <authorList>
            <person name="Franch-Gras L."/>
            <person name="Hahn C."/>
            <person name="Garcia-Roger E.M."/>
            <person name="Carmona M.J."/>
            <person name="Serra M."/>
            <person name="Gomez A."/>
        </authorList>
    </citation>
    <scope>NUCLEOTIDE SEQUENCE [LARGE SCALE GENOMIC DNA]</scope>
    <source>
        <strain evidence="1">HYR1</strain>
    </source>
</reference>
<dbReference type="AlphaFoldDB" id="A0A3M7QGB7"/>
<organism evidence="1 2">
    <name type="scientific">Brachionus plicatilis</name>
    <name type="common">Marine rotifer</name>
    <name type="synonym">Brachionus muelleri</name>
    <dbReference type="NCBI Taxonomy" id="10195"/>
    <lineage>
        <taxon>Eukaryota</taxon>
        <taxon>Metazoa</taxon>
        <taxon>Spiralia</taxon>
        <taxon>Gnathifera</taxon>
        <taxon>Rotifera</taxon>
        <taxon>Eurotatoria</taxon>
        <taxon>Monogononta</taxon>
        <taxon>Pseudotrocha</taxon>
        <taxon>Ploima</taxon>
        <taxon>Brachionidae</taxon>
        <taxon>Brachionus</taxon>
    </lineage>
</organism>
<accession>A0A3M7QGB7</accession>
<keyword evidence="2" id="KW-1185">Reference proteome</keyword>